<accession>A0A830CL69</accession>
<evidence type="ECO:0000256" key="5">
    <source>
        <dbReference type="ARBA" id="ARBA00038515"/>
    </source>
</evidence>
<sequence>MGHNNNLISSSIILILLISSLLPFPVAFSDQDSGLIYNCTTIGKFTPGSDYQQSLLYVVDELTAKAPLNNGFYNTTRAEGNNVTYGLALCRGDISADDCTNCLTTATMEVANTDCLGYQGAIIWRDYCMLKYSNLDFFGIIDEGNHYYLRSQDYTSPNFTAPVLSLLSGLSETAILVPDKLFASGSVSPATLPETFYAMVQCTRDISVADCGNCLDYAISYLATCCATKGGSRFVSGSCNVRYETYNFLNN</sequence>
<name>A0A830CL69_9LAMI</name>
<evidence type="ECO:0000256" key="2">
    <source>
        <dbReference type="ARBA" id="ARBA00022525"/>
    </source>
</evidence>
<dbReference type="Gene3D" id="3.30.430.20">
    <property type="entry name" value="Gnk2 domain, C-X8-C-X2-C motif"/>
    <property type="match status" value="2"/>
</dbReference>
<dbReference type="PANTHER" id="PTHR32411:SF43">
    <property type="entry name" value="CYSTEINE-RICH REPEAT SECRETORY PROTEIN 38"/>
    <property type="match status" value="1"/>
</dbReference>
<dbReference type="AlphaFoldDB" id="A0A830CL69"/>
<dbReference type="PANTHER" id="PTHR32411">
    <property type="entry name" value="CYSTEINE-RICH REPEAT SECRETORY PROTEIN 38-RELATED"/>
    <property type="match status" value="1"/>
</dbReference>
<dbReference type="EMBL" id="BMAC01000606">
    <property type="protein sequence ID" value="GFQ00057.1"/>
    <property type="molecule type" value="Genomic_DNA"/>
</dbReference>
<dbReference type="Proteomes" id="UP000653305">
    <property type="component" value="Unassembled WGS sequence"/>
</dbReference>
<comment type="similarity">
    <text evidence="5">Belongs to the cysteine-rich repeat secretory protein family.</text>
</comment>
<organism evidence="8 9">
    <name type="scientific">Phtheirospermum japonicum</name>
    <dbReference type="NCBI Taxonomy" id="374723"/>
    <lineage>
        <taxon>Eukaryota</taxon>
        <taxon>Viridiplantae</taxon>
        <taxon>Streptophyta</taxon>
        <taxon>Embryophyta</taxon>
        <taxon>Tracheophyta</taxon>
        <taxon>Spermatophyta</taxon>
        <taxon>Magnoliopsida</taxon>
        <taxon>eudicotyledons</taxon>
        <taxon>Gunneridae</taxon>
        <taxon>Pentapetalae</taxon>
        <taxon>asterids</taxon>
        <taxon>lamiids</taxon>
        <taxon>Lamiales</taxon>
        <taxon>Orobanchaceae</taxon>
        <taxon>Orobanchaceae incertae sedis</taxon>
        <taxon>Phtheirospermum</taxon>
    </lineage>
</organism>
<protein>
    <submittedName>
        <fullName evidence="8">Cysteine-rich repeat secretory protein 38</fullName>
    </submittedName>
</protein>
<feature type="signal peptide" evidence="6">
    <location>
        <begin position="1"/>
        <end position="23"/>
    </location>
</feature>
<feature type="domain" description="Gnk2-homologous" evidence="7">
    <location>
        <begin position="33"/>
        <end position="137"/>
    </location>
</feature>
<dbReference type="Pfam" id="PF01657">
    <property type="entry name" value="Stress-antifung"/>
    <property type="match status" value="2"/>
</dbReference>
<dbReference type="CDD" id="cd23509">
    <property type="entry name" value="Gnk2-like"/>
    <property type="match status" value="2"/>
</dbReference>
<evidence type="ECO:0000259" key="7">
    <source>
        <dbReference type="PROSITE" id="PS51473"/>
    </source>
</evidence>
<evidence type="ECO:0000313" key="8">
    <source>
        <dbReference type="EMBL" id="GFQ00057.1"/>
    </source>
</evidence>
<evidence type="ECO:0000256" key="6">
    <source>
        <dbReference type="SAM" id="SignalP"/>
    </source>
</evidence>
<gene>
    <name evidence="8" type="ORF">PHJA_002149700</name>
</gene>
<comment type="caution">
    <text evidence="8">The sequence shown here is derived from an EMBL/GenBank/DDBJ whole genome shotgun (WGS) entry which is preliminary data.</text>
</comment>
<feature type="domain" description="Gnk2-homologous" evidence="7">
    <location>
        <begin position="141"/>
        <end position="248"/>
    </location>
</feature>
<keyword evidence="2" id="KW-0964">Secreted</keyword>
<keyword evidence="4" id="KW-0677">Repeat</keyword>
<dbReference type="PROSITE" id="PS51473">
    <property type="entry name" value="GNK2"/>
    <property type="match status" value="2"/>
</dbReference>
<dbReference type="OrthoDB" id="696781at2759"/>
<evidence type="ECO:0000313" key="9">
    <source>
        <dbReference type="Proteomes" id="UP000653305"/>
    </source>
</evidence>
<evidence type="ECO:0000256" key="4">
    <source>
        <dbReference type="ARBA" id="ARBA00022737"/>
    </source>
</evidence>
<dbReference type="InterPro" id="IPR002902">
    <property type="entry name" value="GNK2"/>
</dbReference>
<keyword evidence="9" id="KW-1185">Reference proteome</keyword>
<proteinExistence type="inferred from homology"/>
<evidence type="ECO:0000256" key="3">
    <source>
        <dbReference type="ARBA" id="ARBA00022729"/>
    </source>
</evidence>
<comment type="subcellular location">
    <subcellularLocation>
        <location evidence="1">Secreted</location>
    </subcellularLocation>
</comment>
<reference evidence="8" key="1">
    <citation type="submission" date="2020-07" db="EMBL/GenBank/DDBJ databases">
        <title>Ethylene signaling mediates host invasion by parasitic plants.</title>
        <authorList>
            <person name="Yoshida S."/>
        </authorList>
    </citation>
    <scope>NUCLEOTIDE SEQUENCE</scope>
    <source>
        <strain evidence="8">Okayama</strain>
    </source>
</reference>
<dbReference type="InterPro" id="IPR050581">
    <property type="entry name" value="CRR_secretory_protein"/>
</dbReference>
<dbReference type="InterPro" id="IPR038408">
    <property type="entry name" value="GNK2_sf"/>
</dbReference>
<keyword evidence="3 6" id="KW-0732">Signal</keyword>
<evidence type="ECO:0000256" key="1">
    <source>
        <dbReference type="ARBA" id="ARBA00004613"/>
    </source>
</evidence>
<dbReference type="GO" id="GO:0005576">
    <property type="term" value="C:extracellular region"/>
    <property type="evidence" value="ECO:0007669"/>
    <property type="project" value="UniProtKB-SubCell"/>
</dbReference>
<feature type="chain" id="PRO_5032778331" evidence="6">
    <location>
        <begin position="24"/>
        <end position="251"/>
    </location>
</feature>